<name>B9FJK5_ORYSJ</name>
<reference evidence="2" key="2">
    <citation type="submission" date="2008-12" db="EMBL/GenBank/DDBJ databases">
        <title>Improved gene annotation of the rice (Oryza sativa) genomes.</title>
        <authorList>
            <person name="Wang J."/>
            <person name="Li R."/>
            <person name="Fan W."/>
            <person name="Huang Q."/>
            <person name="Zhang J."/>
            <person name="Zhou Y."/>
            <person name="Hu Y."/>
            <person name="Zi S."/>
            <person name="Li J."/>
            <person name="Ni P."/>
            <person name="Zheng H."/>
            <person name="Zhang Y."/>
            <person name="Zhao M."/>
            <person name="Hao Q."/>
            <person name="McDermott J."/>
            <person name="Samudrala R."/>
            <person name="Kristiansen K."/>
            <person name="Wong G.K.-S."/>
        </authorList>
    </citation>
    <scope>NUCLEOTIDE SEQUENCE</scope>
</reference>
<dbReference type="Pfam" id="PF07762">
    <property type="entry name" value="DUF1618"/>
    <property type="match status" value="1"/>
</dbReference>
<dbReference type="PROSITE" id="PS50890">
    <property type="entry name" value="PUA"/>
    <property type="match status" value="1"/>
</dbReference>
<dbReference type="PANTHER" id="PTHR33086">
    <property type="entry name" value="OS05G0468200 PROTEIN-RELATED"/>
    <property type="match status" value="1"/>
</dbReference>
<gene>
    <name evidence="2" type="ORF">OsJ_18863</name>
</gene>
<protein>
    <recommendedName>
        <fullName evidence="1">DUF1618 domain-containing protein</fullName>
    </recommendedName>
</protein>
<dbReference type="InterPro" id="IPR011676">
    <property type="entry name" value="DUF1618"/>
</dbReference>
<feature type="domain" description="DUF1618" evidence="1">
    <location>
        <begin position="208"/>
        <end position="298"/>
    </location>
</feature>
<dbReference type="EMBL" id="CM000142">
    <property type="protein sequence ID" value="EEE64034.1"/>
    <property type="molecule type" value="Genomic_DNA"/>
</dbReference>
<sequence length="376" mass="40846">MQLRRLLALSGEVSGRLRRRSHSTFASPSRPAWAMVVSEPQEEAPELRATFRLAEPPRASQLLVPYDAIRPRGSQGPLCAAAEEATSEDGLLLLRAIVAHGACACAHATAPNLPASSRPPGQRSVARVVCNPLTGQLLRLPDIDGASSEVSPGLMGLRRLAHPSRRRRRAARQTGRWDAMPGFLSPLPAARPIVVDQPVVAFGGRLWWIDLAWGAVSVDPFADEPDFRFVELPRGRVLPSSNEMSFERRRRKKVLSTHRRVGVSEGTLRYVEVSGVEQFVVRSYVLDDDGSSWTMEQSTALRAQGAPFPGMPGIACIDPVNADVVYIMVGSGLVLGVDMERGMGFGLSVLDEPAWPTPCVLPPWLESTRIPSSTGV</sequence>
<evidence type="ECO:0000259" key="1">
    <source>
        <dbReference type="Pfam" id="PF07762"/>
    </source>
</evidence>
<proteinExistence type="predicted"/>
<dbReference type="PANTHER" id="PTHR33086:SF98">
    <property type="entry name" value="OS05G0468200 PROTEIN"/>
    <property type="match status" value="1"/>
</dbReference>
<evidence type="ECO:0000313" key="2">
    <source>
        <dbReference type="EMBL" id="EEE64034.1"/>
    </source>
</evidence>
<dbReference type="AlphaFoldDB" id="B9FJK5"/>
<organism evidence="2">
    <name type="scientific">Oryza sativa subsp. japonica</name>
    <name type="common">Rice</name>
    <dbReference type="NCBI Taxonomy" id="39947"/>
    <lineage>
        <taxon>Eukaryota</taxon>
        <taxon>Viridiplantae</taxon>
        <taxon>Streptophyta</taxon>
        <taxon>Embryophyta</taxon>
        <taxon>Tracheophyta</taxon>
        <taxon>Spermatophyta</taxon>
        <taxon>Magnoliopsida</taxon>
        <taxon>Liliopsida</taxon>
        <taxon>Poales</taxon>
        <taxon>Poaceae</taxon>
        <taxon>BOP clade</taxon>
        <taxon>Oryzoideae</taxon>
        <taxon>Oryzeae</taxon>
        <taxon>Oryzinae</taxon>
        <taxon>Oryza</taxon>
        <taxon>Oryza sativa</taxon>
    </lineage>
</organism>
<accession>B9FJK5</accession>
<reference evidence="2" key="1">
    <citation type="journal article" date="2005" name="PLoS Biol.">
        <title>The genomes of Oryza sativa: a history of duplications.</title>
        <authorList>
            <person name="Yu J."/>
            <person name="Wang J."/>
            <person name="Lin W."/>
            <person name="Li S."/>
            <person name="Li H."/>
            <person name="Zhou J."/>
            <person name="Ni P."/>
            <person name="Dong W."/>
            <person name="Hu S."/>
            <person name="Zeng C."/>
            <person name="Zhang J."/>
            <person name="Zhang Y."/>
            <person name="Li R."/>
            <person name="Xu Z."/>
            <person name="Li S."/>
            <person name="Li X."/>
            <person name="Zheng H."/>
            <person name="Cong L."/>
            <person name="Lin L."/>
            <person name="Yin J."/>
            <person name="Geng J."/>
            <person name="Li G."/>
            <person name="Shi J."/>
            <person name="Liu J."/>
            <person name="Lv H."/>
            <person name="Li J."/>
            <person name="Wang J."/>
            <person name="Deng Y."/>
            <person name="Ran L."/>
            <person name="Shi X."/>
            <person name="Wang X."/>
            <person name="Wu Q."/>
            <person name="Li C."/>
            <person name="Ren X."/>
            <person name="Wang J."/>
            <person name="Wang X."/>
            <person name="Li D."/>
            <person name="Liu D."/>
            <person name="Zhang X."/>
            <person name="Ji Z."/>
            <person name="Zhao W."/>
            <person name="Sun Y."/>
            <person name="Zhang Z."/>
            <person name="Bao J."/>
            <person name="Han Y."/>
            <person name="Dong L."/>
            <person name="Ji J."/>
            <person name="Chen P."/>
            <person name="Wu S."/>
            <person name="Liu J."/>
            <person name="Xiao Y."/>
            <person name="Bu D."/>
            <person name="Tan J."/>
            <person name="Yang L."/>
            <person name="Ye C."/>
            <person name="Zhang J."/>
            <person name="Xu J."/>
            <person name="Zhou Y."/>
            <person name="Yu Y."/>
            <person name="Zhang B."/>
            <person name="Zhuang S."/>
            <person name="Wei H."/>
            <person name="Liu B."/>
            <person name="Lei M."/>
            <person name="Yu H."/>
            <person name="Li Y."/>
            <person name="Xu H."/>
            <person name="Wei S."/>
            <person name="He X."/>
            <person name="Fang L."/>
            <person name="Zhang Z."/>
            <person name="Zhang Y."/>
            <person name="Huang X."/>
            <person name="Su Z."/>
            <person name="Tong W."/>
            <person name="Li J."/>
            <person name="Tong Z."/>
            <person name="Li S."/>
            <person name="Ye J."/>
            <person name="Wang L."/>
            <person name="Fang L."/>
            <person name="Lei T."/>
            <person name="Chen C."/>
            <person name="Chen H."/>
            <person name="Xu Z."/>
            <person name="Li H."/>
            <person name="Huang H."/>
            <person name="Zhang F."/>
            <person name="Xu H."/>
            <person name="Li N."/>
            <person name="Zhao C."/>
            <person name="Li S."/>
            <person name="Dong L."/>
            <person name="Huang Y."/>
            <person name="Li L."/>
            <person name="Xi Y."/>
            <person name="Qi Q."/>
            <person name="Li W."/>
            <person name="Zhang B."/>
            <person name="Hu W."/>
            <person name="Zhang Y."/>
            <person name="Tian X."/>
            <person name="Jiao Y."/>
            <person name="Liang X."/>
            <person name="Jin J."/>
            <person name="Gao L."/>
            <person name="Zheng W."/>
            <person name="Hao B."/>
            <person name="Liu S."/>
            <person name="Wang W."/>
            <person name="Yuan L."/>
            <person name="Cao M."/>
            <person name="McDermott J."/>
            <person name="Samudrala R."/>
            <person name="Wang J."/>
            <person name="Wong G.K."/>
            <person name="Yang H."/>
        </authorList>
    </citation>
    <scope>NUCLEOTIDE SEQUENCE [LARGE SCALE GENOMIC DNA]</scope>
</reference>
<dbReference type="Proteomes" id="UP000007752">
    <property type="component" value="Chromosome 5"/>
</dbReference>